<keyword evidence="3" id="KW-1185">Reference proteome</keyword>
<dbReference type="Proteomes" id="UP000284322">
    <property type="component" value="Unassembled WGS sequence"/>
</dbReference>
<dbReference type="Pfam" id="PF14567">
    <property type="entry name" value="SUKH_5"/>
    <property type="match status" value="1"/>
</dbReference>
<dbReference type="InterPro" id="IPR037883">
    <property type="entry name" value="Knr4/Smi1-like_sf"/>
</dbReference>
<gene>
    <name evidence="2" type="ORF">D6858_01670</name>
</gene>
<dbReference type="AlphaFoldDB" id="A0A419R578"/>
<name>A0A419R578_9SPHN</name>
<reference evidence="2 3" key="1">
    <citation type="submission" date="2018-09" db="EMBL/GenBank/DDBJ databases">
        <title>Altererythrobacter sp.Ery1 and Ery12, the genome sequencing of novel strains in genus Alterythrobacter.</title>
        <authorList>
            <person name="Cheng H."/>
            <person name="Wu Y.-H."/>
            <person name="Fang C."/>
            <person name="Xu X.-W."/>
        </authorList>
    </citation>
    <scope>NUCLEOTIDE SEQUENCE [LARGE SCALE GENOMIC DNA]</scope>
    <source>
        <strain evidence="2 3">Ery12</strain>
    </source>
</reference>
<dbReference type="EMBL" id="RAHJ01000004">
    <property type="protein sequence ID" value="RJX70866.1"/>
    <property type="molecule type" value="Genomic_DNA"/>
</dbReference>
<protein>
    <submittedName>
        <fullName evidence="2">SMI1/KNR4 family protein</fullName>
    </submittedName>
</protein>
<dbReference type="SMART" id="SM00860">
    <property type="entry name" value="SMI1_KNR4"/>
    <property type="match status" value="1"/>
</dbReference>
<evidence type="ECO:0000259" key="1">
    <source>
        <dbReference type="SMART" id="SM00860"/>
    </source>
</evidence>
<dbReference type="SUPFAM" id="SSF160631">
    <property type="entry name" value="SMI1/KNR4-like"/>
    <property type="match status" value="1"/>
</dbReference>
<accession>A0A419R578</accession>
<sequence>MTMNQKFEDMCARGEVFGSIPEDVIIAAETELKVSFPQQYRDFLRRFGSGLIGGLEIYGLPDPKKNNPPLWQDVVKVTKQLREWAQSGSENPAYVPITEDGTGVFFFLDTAVSPNTKIIAIGPGVNRMVSSDFFAFCVDLSEGRLQL</sequence>
<proteinExistence type="predicted"/>
<comment type="caution">
    <text evidence="2">The sequence shown here is derived from an EMBL/GenBank/DDBJ whole genome shotgun (WGS) entry which is preliminary data.</text>
</comment>
<dbReference type="InterPro" id="IPR018958">
    <property type="entry name" value="Knr4/Smi1-like_dom"/>
</dbReference>
<evidence type="ECO:0000313" key="2">
    <source>
        <dbReference type="EMBL" id="RJX70866.1"/>
    </source>
</evidence>
<evidence type="ECO:0000313" key="3">
    <source>
        <dbReference type="Proteomes" id="UP000284322"/>
    </source>
</evidence>
<feature type="domain" description="Knr4/Smi1-like" evidence="1">
    <location>
        <begin position="19"/>
        <end position="131"/>
    </location>
</feature>
<dbReference type="Gene3D" id="3.40.1580.10">
    <property type="entry name" value="SMI1/KNR4-like"/>
    <property type="match status" value="1"/>
</dbReference>
<dbReference type="OrthoDB" id="7875953at2"/>
<organism evidence="2 3">
    <name type="scientific">Tsuneonella suprasediminis</name>
    <dbReference type="NCBI Taxonomy" id="2306996"/>
    <lineage>
        <taxon>Bacteria</taxon>
        <taxon>Pseudomonadati</taxon>
        <taxon>Pseudomonadota</taxon>
        <taxon>Alphaproteobacteria</taxon>
        <taxon>Sphingomonadales</taxon>
        <taxon>Erythrobacteraceae</taxon>
        <taxon>Tsuneonella</taxon>
    </lineage>
</organism>